<name>A0AA49X402_9VIRU</name>
<evidence type="ECO:0000256" key="1">
    <source>
        <dbReference type="SAM" id="Coils"/>
    </source>
</evidence>
<feature type="coiled-coil region" evidence="1">
    <location>
        <begin position="3"/>
        <end position="65"/>
    </location>
</feature>
<keyword evidence="1" id="KW-0175">Coiled coil</keyword>
<sequence>MTLDEIKTRKEALRKLKDEINASLKTLRMEQATKEAEVVEVQRQITEACDQVVALEQEMDDLSTAERIMLTTAPAGE</sequence>
<organism evidence="2">
    <name type="scientific">Firmicutes phage HS11</name>
    <dbReference type="NCBI Taxonomy" id="3056393"/>
    <lineage>
        <taxon>Viruses</taxon>
    </lineage>
</organism>
<dbReference type="EMBL" id="OQ890319">
    <property type="protein sequence ID" value="WLJ25940.1"/>
    <property type="molecule type" value="Genomic_DNA"/>
</dbReference>
<proteinExistence type="predicted"/>
<reference evidence="2" key="1">
    <citation type="submission" date="2023-04" db="EMBL/GenBank/DDBJ databases">
        <title>The human skin virome in hidradenitis suppurativa patients.</title>
        <authorList>
            <person name="Jansen D."/>
        </authorList>
    </citation>
    <scope>NUCLEOTIDE SEQUENCE</scope>
    <source>
        <strain evidence="2">VC3_JansenPhageH</strain>
    </source>
</reference>
<protein>
    <submittedName>
        <fullName evidence="2">Uncharacterized protein</fullName>
    </submittedName>
</protein>
<accession>A0AA49X402</accession>
<evidence type="ECO:0000313" key="2">
    <source>
        <dbReference type="EMBL" id="WLJ25940.1"/>
    </source>
</evidence>
<dbReference type="Gene3D" id="6.10.250.1080">
    <property type="match status" value="1"/>
</dbReference>